<dbReference type="EMBL" id="JAQJZL010000004">
    <property type="protein sequence ID" value="KAJ6043212.1"/>
    <property type="molecule type" value="Genomic_DNA"/>
</dbReference>
<name>A0AAD6N8U5_PENCN</name>
<proteinExistence type="predicted"/>
<dbReference type="Proteomes" id="UP001219568">
    <property type="component" value="Unassembled WGS sequence"/>
</dbReference>
<gene>
    <name evidence="2" type="ORF">N7460_004567</name>
</gene>
<sequence length="247" mass="26685">MGVPHVTPPTTECGLEVLAATTCHPLSPSHSSPSTSNIATIGTPSNDAIERVEPATVSGDADTNDSLALDFPISFSQDPSSDFQVNETLNLSDILNVELESGWNSWLMDDNFDLDALNSSLLQATTGDFMTVDRMPDEGPLATGSFSVDQQATNAALAPSGDEITEKWHTYCGQATSGVISPDPANDCNQIDESYRHELAKRLQQRLQAGILPSTTFLVRSTTFILCVPSPGLRKWYKGGRREILRN</sequence>
<reference evidence="2" key="2">
    <citation type="submission" date="2023-01" db="EMBL/GenBank/DDBJ databases">
        <authorList>
            <person name="Petersen C."/>
        </authorList>
    </citation>
    <scope>NUCLEOTIDE SEQUENCE</scope>
    <source>
        <strain evidence="2">IBT 15450</strain>
    </source>
</reference>
<feature type="compositionally biased region" description="Polar residues" evidence="1">
    <location>
        <begin position="37"/>
        <end position="46"/>
    </location>
</feature>
<comment type="caution">
    <text evidence="2">The sequence shown here is derived from an EMBL/GenBank/DDBJ whole genome shotgun (WGS) entry which is preliminary data.</text>
</comment>
<feature type="compositionally biased region" description="Low complexity" evidence="1">
    <location>
        <begin position="25"/>
        <end position="36"/>
    </location>
</feature>
<reference evidence="2" key="1">
    <citation type="journal article" date="2023" name="IMA Fungus">
        <title>Comparative genomic study of the Penicillium genus elucidates a diverse pangenome and 15 lateral gene transfer events.</title>
        <authorList>
            <person name="Petersen C."/>
            <person name="Sorensen T."/>
            <person name="Nielsen M.R."/>
            <person name="Sondergaard T.E."/>
            <person name="Sorensen J.L."/>
            <person name="Fitzpatrick D.A."/>
            <person name="Frisvad J.C."/>
            <person name="Nielsen K.L."/>
        </authorList>
    </citation>
    <scope>NUCLEOTIDE SEQUENCE</scope>
    <source>
        <strain evidence="2">IBT 15450</strain>
    </source>
</reference>
<protein>
    <submittedName>
        <fullName evidence="2">Uncharacterized protein</fullName>
    </submittedName>
</protein>
<keyword evidence="3" id="KW-1185">Reference proteome</keyword>
<feature type="region of interest" description="Disordered" evidence="1">
    <location>
        <begin position="25"/>
        <end position="47"/>
    </location>
</feature>
<organism evidence="2 3">
    <name type="scientific">Penicillium canescens</name>
    <dbReference type="NCBI Taxonomy" id="5083"/>
    <lineage>
        <taxon>Eukaryota</taxon>
        <taxon>Fungi</taxon>
        <taxon>Dikarya</taxon>
        <taxon>Ascomycota</taxon>
        <taxon>Pezizomycotina</taxon>
        <taxon>Eurotiomycetes</taxon>
        <taxon>Eurotiomycetidae</taxon>
        <taxon>Eurotiales</taxon>
        <taxon>Aspergillaceae</taxon>
        <taxon>Penicillium</taxon>
    </lineage>
</organism>
<evidence type="ECO:0000313" key="2">
    <source>
        <dbReference type="EMBL" id="KAJ6043212.1"/>
    </source>
</evidence>
<evidence type="ECO:0000256" key="1">
    <source>
        <dbReference type="SAM" id="MobiDB-lite"/>
    </source>
</evidence>
<evidence type="ECO:0000313" key="3">
    <source>
        <dbReference type="Proteomes" id="UP001219568"/>
    </source>
</evidence>
<dbReference type="AlphaFoldDB" id="A0AAD6N8U5"/>
<accession>A0AAD6N8U5</accession>